<evidence type="ECO:0000256" key="9">
    <source>
        <dbReference type="ARBA" id="ARBA00022833"/>
    </source>
</evidence>
<keyword evidence="8" id="KW-0833">Ubl conjugation pathway</keyword>
<evidence type="ECO:0000256" key="2">
    <source>
        <dbReference type="ARBA" id="ARBA00004308"/>
    </source>
</evidence>
<evidence type="ECO:0000256" key="5">
    <source>
        <dbReference type="ARBA" id="ARBA00022679"/>
    </source>
</evidence>
<name>A0A8T0HL77_CERPU</name>
<gene>
    <name evidence="13" type="ORF">KC19_VG023200</name>
</gene>
<dbReference type="PROSITE" id="PS00518">
    <property type="entry name" value="ZF_RING_1"/>
    <property type="match status" value="1"/>
</dbReference>
<keyword evidence="6" id="KW-0479">Metal-binding</keyword>
<feature type="domain" description="RING-type" evidence="12">
    <location>
        <begin position="22"/>
        <end position="62"/>
    </location>
</feature>
<keyword evidence="9" id="KW-0862">Zinc</keyword>
<evidence type="ECO:0000256" key="8">
    <source>
        <dbReference type="ARBA" id="ARBA00022786"/>
    </source>
</evidence>
<dbReference type="InterPro" id="IPR001841">
    <property type="entry name" value="Znf_RING"/>
</dbReference>
<dbReference type="GO" id="GO:0008270">
    <property type="term" value="F:zinc ion binding"/>
    <property type="evidence" value="ECO:0007669"/>
    <property type="project" value="UniProtKB-KW"/>
</dbReference>
<evidence type="ECO:0000313" key="13">
    <source>
        <dbReference type="EMBL" id="KAG0571571.1"/>
    </source>
</evidence>
<dbReference type="SMART" id="SM00184">
    <property type="entry name" value="RING"/>
    <property type="match status" value="1"/>
</dbReference>
<dbReference type="InterPro" id="IPR045103">
    <property type="entry name" value="RNF5/RNF185-like"/>
</dbReference>
<dbReference type="PANTHER" id="PTHR12313">
    <property type="entry name" value="E3 UBIQUITIN-PROTEIN LIGASE RNF5-RELATED"/>
    <property type="match status" value="1"/>
</dbReference>
<keyword evidence="7 11" id="KW-0863">Zinc-finger</keyword>
<dbReference type="InterPro" id="IPR018957">
    <property type="entry name" value="Znf_C3HC4_RING-type"/>
</dbReference>
<dbReference type="Gene3D" id="3.30.40.10">
    <property type="entry name" value="Zinc/RING finger domain, C3HC4 (zinc finger)"/>
    <property type="match status" value="1"/>
</dbReference>
<evidence type="ECO:0000256" key="3">
    <source>
        <dbReference type="ARBA" id="ARBA00004906"/>
    </source>
</evidence>
<dbReference type="GO" id="GO:0006511">
    <property type="term" value="P:ubiquitin-dependent protein catabolic process"/>
    <property type="evidence" value="ECO:0007669"/>
    <property type="project" value="InterPro"/>
</dbReference>
<comment type="pathway">
    <text evidence="3">Protein modification; protein ubiquitination.</text>
</comment>
<dbReference type="PROSITE" id="PS50089">
    <property type="entry name" value="ZF_RING_2"/>
    <property type="match status" value="1"/>
</dbReference>
<protein>
    <recommendedName>
        <fullName evidence="4">RING-type E3 ubiquitin transferase</fullName>
        <ecNumber evidence="4">2.3.2.27</ecNumber>
    </recommendedName>
</protein>
<dbReference type="GO" id="GO:0061630">
    <property type="term" value="F:ubiquitin protein ligase activity"/>
    <property type="evidence" value="ECO:0007669"/>
    <property type="project" value="UniProtKB-EC"/>
</dbReference>
<evidence type="ECO:0000256" key="1">
    <source>
        <dbReference type="ARBA" id="ARBA00000900"/>
    </source>
</evidence>
<reference evidence="13" key="1">
    <citation type="submission" date="2020-06" db="EMBL/GenBank/DDBJ databases">
        <title>WGS assembly of Ceratodon purpureus strain R40.</title>
        <authorList>
            <person name="Carey S.B."/>
            <person name="Jenkins J."/>
            <person name="Shu S."/>
            <person name="Lovell J.T."/>
            <person name="Sreedasyam A."/>
            <person name="Maumus F."/>
            <person name="Tiley G.P."/>
            <person name="Fernandez-Pozo N."/>
            <person name="Barry K."/>
            <person name="Chen C."/>
            <person name="Wang M."/>
            <person name="Lipzen A."/>
            <person name="Daum C."/>
            <person name="Saski C.A."/>
            <person name="Payton A.C."/>
            <person name="Mcbreen J.C."/>
            <person name="Conrad R.E."/>
            <person name="Kollar L.M."/>
            <person name="Olsson S."/>
            <person name="Huttunen S."/>
            <person name="Landis J.B."/>
            <person name="Wickett N.J."/>
            <person name="Johnson M.G."/>
            <person name="Rensing S.A."/>
            <person name="Grimwood J."/>
            <person name="Schmutz J."/>
            <person name="Mcdaniel S.F."/>
        </authorList>
    </citation>
    <scope>NUCLEOTIDE SEQUENCE</scope>
    <source>
        <strain evidence="13">R40</strain>
    </source>
</reference>
<comment type="subcellular location">
    <subcellularLocation>
        <location evidence="2">Endomembrane system</location>
    </subcellularLocation>
</comment>
<keyword evidence="10" id="KW-0472">Membrane</keyword>
<dbReference type="GO" id="GO:0005783">
    <property type="term" value="C:endoplasmic reticulum"/>
    <property type="evidence" value="ECO:0007669"/>
    <property type="project" value="InterPro"/>
</dbReference>
<evidence type="ECO:0000256" key="7">
    <source>
        <dbReference type="ARBA" id="ARBA00022771"/>
    </source>
</evidence>
<dbReference type="Proteomes" id="UP000822688">
    <property type="component" value="Chromosome V"/>
</dbReference>
<proteinExistence type="predicted"/>
<sequence>MSKEIVYATSTQSTKLCEIFECNICFNEAIEAVVTCCGHLFCWPCLYMWLYVHSLQQSCPVCIGIIEEGDITPIYGPTNLEKPSWIDGILRNKDGERLIPPRPQARRLRCGRQLNEQRIDSRSEQENGNNAHPSFEAQIQRHNDYDQMALELASNIPLPDQTNLEEIVVTSESREQILNDPNMSDARIQNDIIQNENNGGNIIARLDQ</sequence>
<accession>A0A8T0HL77</accession>
<evidence type="ECO:0000256" key="11">
    <source>
        <dbReference type="PROSITE-ProRule" id="PRU00175"/>
    </source>
</evidence>
<organism evidence="13 14">
    <name type="scientific">Ceratodon purpureus</name>
    <name type="common">Fire moss</name>
    <name type="synonym">Dicranum purpureum</name>
    <dbReference type="NCBI Taxonomy" id="3225"/>
    <lineage>
        <taxon>Eukaryota</taxon>
        <taxon>Viridiplantae</taxon>
        <taxon>Streptophyta</taxon>
        <taxon>Embryophyta</taxon>
        <taxon>Bryophyta</taxon>
        <taxon>Bryophytina</taxon>
        <taxon>Bryopsida</taxon>
        <taxon>Dicranidae</taxon>
        <taxon>Pseudoditrichales</taxon>
        <taxon>Ditrichaceae</taxon>
        <taxon>Ceratodon</taxon>
    </lineage>
</organism>
<evidence type="ECO:0000259" key="12">
    <source>
        <dbReference type="PROSITE" id="PS50089"/>
    </source>
</evidence>
<dbReference type="AlphaFoldDB" id="A0A8T0HL77"/>
<keyword evidence="5" id="KW-0808">Transferase</keyword>
<dbReference type="EC" id="2.3.2.27" evidence="4"/>
<evidence type="ECO:0000313" key="14">
    <source>
        <dbReference type="Proteomes" id="UP000822688"/>
    </source>
</evidence>
<evidence type="ECO:0000256" key="6">
    <source>
        <dbReference type="ARBA" id="ARBA00022723"/>
    </source>
</evidence>
<keyword evidence="14" id="KW-1185">Reference proteome</keyword>
<comment type="caution">
    <text evidence="13">The sequence shown here is derived from an EMBL/GenBank/DDBJ whole genome shotgun (WGS) entry which is preliminary data.</text>
</comment>
<dbReference type="InterPro" id="IPR017907">
    <property type="entry name" value="Znf_RING_CS"/>
</dbReference>
<dbReference type="EMBL" id="CM026426">
    <property type="protein sequence ID" value="KAG0571571.1"/>
    <property type="molecule type" value="Genomic_DNA"/>
</dbReference>
<evidence type="ECO:0000256" key="10">
    <source>
        <dbReference type="ARBA" id="ARBA00023136"/>
    </source>
</evidence>
<dbReference type="Pfam" id="PF00097">
    <property type="entry name" value="zf-C3HC4"/>
    <property type="match status" value="1"/>
</dbReference>
<comment type="catalytic activity">
    <reaction evidence="1">
        <text>S-ubiquitinyl-[E2 ubiquitin-conjugating enzyme]-L-cysteine + [acceptor protein]-L-lysine = [E2 ubiquitin-conjugating enzyme]-L-cysteine + N(6)-ubiquitinyl-[acceptor protein]-L-lysine.</text>
        <dbReference type="EC" id="2.3.2.27"/>
    </reaction>
</comment>
<dbReference type="SUPFAM" id="SSF57850">
    <property type="entry name" value="RING/U-box"/>
    <property type="match status" value="1"/>
</dbReference>
<evidence type="ECO:0000256" key="4">
    <source>
        <dbReference type="ARBA" id="ARBA00012483"/>
    </source>
</evidence>
<dbReference type="InterPro" id="IPR013083">
    <property type="entry name" value="Znf_RING/FYVE/PHD"/>
</dbReference>